<feature type="transmembrane region" description="Helical" evidence="1">
    <location>
        <begin position="155"/>
        <end position="175"/>
    </location>
</feature>
<feature type="transmembrane region" description="Helical" evidence="1">
    <location>
        <begin position="36"/>
        <end position="52"/>
    </location>
</feature>
<dbReference type="Proteomes" id="UP000714420">
    <property type="component" value="Unassembled WGS sequence"/>
</dbReference>
<proteinExistence type="predicted"/>
<keyword evidence="1" id="KW-0472">Membrane</keyword>
<feature type="transmembrane region" description="Helical" evidence="1">
    <location>
        <begin position="236"/>
        <end position="255"/>
    </location>
</feature>
<comment type="caution">
    <text evidence="2">The sequence shown here is derived from an EMBL/GenBank/DDBJ whole genome shotgun (WGS) entry which is preliminary data.</text>
</comment>
<feature type="transmembrane region" description="Helical" evidence="1">
    <location>
        <begin position="206"/>
        <end position="224"/>
    </location>
</feature>
<dbReference type="RefSeq" id="WP_172275485.1">
    <property type="nucleotide sequence ID" value="NZ_CASGMU010000004.1"/>
</dbReference>
<feature type="transmembrane region" description="Helical" evidence="1">
    <location>
        <begin position="288"/>
        <end position="307"/>
    </location>
</feature>
<protein>
    <submittedName>
        <fullName evidence="2">Uncharacterized protein</fullName>
    </submittedName>
</protein>
<organism evidence="2 3">
    <name type="scientific">Xylanibacter muris</name>
    <dbReference type="NCBI Taxonomy" id="2736290"/>
    <lineage>
        <taxon>Bacteria</taxon>
        <taxon>Pseudomonadati</taxon>
        <taxon>Bacteroidota</taxon>
        <taxon>Bacteroidia</taxon>
        <taxon>Bacteroidales</taxon>
        <taxon>Prevotellaceae</taxon>
        <taxon>Xylanibacter</taxon>
    </lineage>
</organism>
<evidence type="ECO:0000313" key="3">
    <source>
        <dbReference type="Proteomes" id="UP000714420"/>
    </source>
</evidence>
<feature type="transmembrane region" description="Helical" evidence="1">
    <location>
        <begin position="89"/>
        <end position="107"/>
    </location>
</feature>
<keyword evidence="3" id="KW-1185">Reference proteome</keyword>
<feature type="transmembrane region" description="Helical" evidence="1">
    <location>
        <begin position="114"/>
        <end position="143"/>
    </location>
</feature>
<keyword evidence="1" id="KW-0812">Transmembrane</keyword>
<sequence length="308" mass="35353">MIKRLQNIVSESRLTLPAVAVFATAVWLAGGLISQNLWFQFACFAMSAFLMMELNNRYSLIRIYSRMISCSFIVLSCTYPQGFTSINETISTICIIAMYIWLFRTYLDRRSPGLAFYSFLCIGTASVFYVHILFLVPVIWTIMIFFLSSVSWKNIAASVIGLILPYWCMSAYLIYDNQPYFFIEHFSQLGAFGNIADYSMLSTRQIIVAVFVIILMITGSIHYNRTRMDDKIKTRMLYNCFITTDIAATVFLILQPQHYDMLIRIIIVNTSPLTGHFLSLTRTRITGLTFYAIVICAFTLTVLNLWIS</sequence>
<reference evidence="2 3" key="1">
    <citation type="submission" date="2020-05" db="EMBL/GenBank/DDBJ databases">
        <title>Distinct polysaccharide utilization as determinants for interspecies competition between intestinal Prevotella spp.</title>
        <authorList>
            <person name="Galvez E.J.C."/>
            <person name="Iljazovic A."/>
            <person name="Strowig T."/>
        </authorList>
    </citation>
    <scope>NUCLEOTIDE SEQUENCE [LARGE SCALE GENOMIC DNA]</scope>
    <source>
        <strain evidence="2 3">PMUR</strain>
    </source>
</reference>
<dbReference type="EMBL" id="JABKKF010000005">
    <property type="protein sequence ID" value="NPD92145.1"/>
    <property type="molecule type" value="Genomic_DNA"/>
</dbReference>
<evidence type="ECO:0000313" key="2">
    <source>
        <dbReference type="EMBL" id="NPD92145.1"/>
    </source>
</evidence>
<keyword evidence="1" id="KW-1133">Transmembrane helix</keyword>
<feature type="transmembrane region" description="Helical" evidence="1">
    <location>
        <begin position="12"/>
        <end position="30"/>
    </location>
</feature>
<name>A0ABX2AN00_9BACT</name>
<evidence type="ECO:0000256" key="1">
    <source>
        <dbReference type="SAM" id="Phobius"/>
    </source>
</evidence>
<accession>A0ABX2AN00</accession>
<gene>
    <name evidence="2" type="ORF">HPS56_07225</name>
</gene>